<keyword evidence="5" id="KW-0378">Hydrolase</keyword>
<dbReference type="EMBL" id="JX053415">
    <property type="protein sequence ID" value="AFK11643.1"/>
    <property type="molecule type" value="mRNA"/>
</dbReference>
<protein>
    <recommendedName>
        <fullName evidence="5">Decapping nuclease</fullName>
        <ecNumber evidence="5">3.6.1.-</ecNumber>
    </recommendedName>
</protein>
<evidence type="ECO:0000256" key="2">
    <source>
        <dbReference type="ARBA" id="ARBA00024458"/>
    </source>
</evidence>
<dbReference type="KEGG" id="cmk:103178737"/>
<accession>K4FTV6</accession>
<dbReference type="GO" id="GO:0004518">
    <property type="term" value="F:nuclease activity"/>
    <property type="evidence" value="ECO:0007669"/>
    <property type="project" value="UniProtKB-KW"/>
</dbReference>
<reference evidence="8" key="5">
    <citation type="submission" date="2025-05" db="UniProtKB">
        <authorList>
            <consortium name="Ensembl"/>
        </authorList>
    </citation>
    <scope>IDENTIFICATION</scope>
</reference>
<comment type="subcellular location">
    <subcellularLocation>
        <location evidence="5">Nucleus</location>
    </subcellularLocation>
</comment>
<dbReference type="Proteomes" id="UP000314986">
    <property type="component" value="Unassembled WGS sequence"/>
</dbReference>
<keyword evidence="5" id="KW-0479">Metal-binding</keyword>
<dbReference type="GO" id="GO:0046872">
    <property type="term" value="F:metal ion binding"/>
    <property type="evidence" value="ECO:0007669"/>
    <property type="project" value="UniProtKB-KW"/>
</dbReference>
<comment type="catalytic activity">
    <reaction evidence="3">
        <text>a 5'-end CoA-ribonucleoside in mRNA + H2O = 3'-dephospho-CoA + a 5'-end phospho-ribonucleoside in mRNA + H(+)</text>
        <dbReference type="Rhea" id="RHEA:67496"/>
        <dbReference type="Rhea" id="RHEA-COMP:15692"/>
        <dbReference type="Rhea" id="RHEA-COMP:17276"/>
        <dbReference type="ChEBI" id="CHEBI:15377"/>
        <dbReference type="ChEBI" id="CHEBI:15378"/>
        <dbReference type="ChEBI" id="CHEBI:57328"/>
        <dbReference type="ChEBI" id="CHEBI:138282"/>
        <dbReference type="ChEBI" id="CHEBI:172371"/>
    </reaction>
    <physiologicalReaction direction="left-to-right" evidence="3">
        <dbReference type="Rhea" id="RHEA:67497"/>
    </physiologicalReaction>
</comment>
<dbReference type="GO" id="GO:0005829">
    <property type="term" value="C:cytosol"/>
    <property type="evidence" value="ECO:0007669"/>
    <property type="project" value="TreeGrafter"/>
</dbReference>
<dbReference type="GO" id="GO:0000956">
    <property type="term" value="P:nuclear-transcribed mRNA catabolic process"/>
    <property type="evidence" value="ECO:0007669"/>
    <property type="project" value="TreeGrafter"/>
</dbReference>
<dbReference type="AlphaFoldDB" id="K4FTV6"/>
<reference evidence="9" key="1">
    <citation type="journal article" date="2006" name="Science">
        <title>Ancient noncoding elements conserved in the human genome.</title>
        <authorList>
            <person name="Venkatesh B."/>
            <person name="Kirkness E.F."/>
            <person name="Loh Y.H."/>
            <person name="Halpern A.L."/>
            <person name="Lee A.P."/>
            <person name="Johnson J."/>
            <person name="Dandona N."/>
            <person name="Viswanathan L.D."/>
            <person name="Tay A."/>
            <person name="Venter J.C."/>
            <person name="Strausberg R.L."/>
            <person name="Brenner S."/>
        </authorList>
    </citation>
    <scope>NUCLEOTIDE SEQUENCE [LARGE SCALE GENOMIC DNA]</scope>
</reference>
<dbReference type="RefSeq" id="XP_042196853.1">
    <property type="nucleotide sequence ID" value="XM_042340919.1"/>
</dbReference>
<reference evidence="9" key="4">
    <citation type="journal article" date="2014" name="Nature">
        <title>Elephant shark genome provides unique insights into gnathostome evolution.</title>
        <authorList>
            <consortium name="International Elephant Shark Genome Sequencing Consortium"/>
            <person name="Venkatesh B."/>
            <person name="Lee A.P."/>
            <person name="Ravi V."/>
            <person name="Maurya A.K."/>
            <person name="Lian M.M."/>
            <person name="Swann J.B."/>
            <person name="Ohta Y."/>
            <person name="Flajnik M.F."/>
            <person name="Sutoh Y."/>
            <person name="Kasahara M."/>
            <person name="Hoon S."/>
            <person name="Gangu V."/>
            <person name="Roy S.W."/>
            <person name="Irimia M."/>
            <person name="Korzh V."/>
            <person name="Kondrychyn I."/>
            <person name="Lim Z.W."/>
            <person name="Tay B.H."/>
            <person name="Tohari S."/>
            <person name="Kong K.W."/>
            <person name="Ho S."/>
            <person name="Lorente-Galdos B."/>
            <person name="Quilez J."/>
            <person name="Marques-Bonet T."/>
            <person name="Raney B.J."/>
            <person name="Ingham P.W."/>
            <person name="Tay A."/>
            <person name="Hillier L.W."/>
            <person name="Minx P."/>
            <person name="Boehm T."/>
            <person name="Wilson R.K."/>
            <person name="Brenner S."/>
            <person name="Warren W.C."/>
        </authorList>
    </citation>
    <scope>NUCLEOTIDE SEQUENCE [LARGE SCALE GENOMIC DNA]</scope>
</reference>
<dbReference type="GO" id="GO:0110155">
    <property type="term" value="P:NAD-cap decapping"/>
    <property type="evidence" value="ECO:0007669"/>
    <property type="project" value="TreeGrafter"/>
</dbReference>
<comment type="catalytic activity">
    <reaction evidence="2">
        <text>a 5'-end FAD-phospho-ribonucleoside in mRNA + H2O = a 5'-end phospho-ribonucleoside in mRNA + FAD + H(+)</text>
        <dbReference type="Rhea" id="RHEA:67492"/>
        <dbReference type="Rhea" id="RHEA-COMP:15692"/>
        <dbReference type="Rhea" id="RHEA-COMP:17275"/>
        <dbReference type="ChEBI" id="CHEBI:15377"/>
        <dbReference type="ChEBI" id="CHEBI:15378"/>
        <dbReference type="ChEBI" id="CHEBI:57692"/>
        <dbReference type="ChEBI" id="CHEBI:138282"/>
        <dbReference type="ChEBI" id="CHEBI:172372"/>
    </reaction>
    <physiologicalReaction direction="left-to-right" evidence="2">
        <dbReference type="Rhea" id="RHEA:67493"/>
    </physiologicalReaction>
</comment>
<keyword evidence="5" id="KW-0547">Nucleotide-binding</keyword>
<comment type="catalytic activity">
    <reaction evidence="4">
        <text>a 5'-end NAD(+)-phospho-ribonucleoside in snoRNA + H2O = a 5'-end phospho-ribonucleoside in snoRNA + NAD(+) + H(+)</text>
        <dbReference type="Rhea" id="RHEA:60892"/>
        <dbReference type="Rhea" id="RHEA-COMP:15699"/>
        <dbReference type="Rhea" id="RHEA-COMP:15700"/>
        <dbReference type="ChEBI" id="CHEBI:15377"/>
        <dbReference type="ChEBI" id="CHEBI:15378"/>
        <dbReference type="ChEBI" id="CHEBI:57540"/>
        <dbReference type="ChEBI" id="CHEBI:138282"/>
        <dbReference type="ChEBI" id="CHEBI:144029"/>
    </reaction>
    <physiologicalReaction direction="left-to-right" evidence="4">
        <dbReference type="Rhea" id="RHEA:60893"/>
    </physiologicalReaction>
</comment>
<comment type="cofactor">
    <cofactor evidence="5">
        <name>Mg(2+)</name>
        <dbReference type="ChEBI" id="CHEBI:18420"/>
    </cofactor>
    <text evidence="5">Binds 2 magnesium ions.</text>
</comment>
<dbReference type="PANTHER" id="PTHR12395:SF9">
    <property type="entry name" value="DECAPPING AND EXORIBONUCLEASE PROTEIN"/>
    <property type="match status" value="1"/>
</dbReference>
<dbReference type="OMA" id="VVTWRGH"/>
<keyword evidence="5" id="KW-0540">Nuclease</keyword>
<evidence type="ECO:0000259" key="6">
    <source>
        <dbReference type="Pfam" id="PF08652"/>
    </source>
</evidence>
<dbReference type="Pfam" id="PF08652">
    <property type="entry name" value="RAI1"/>
    <property type="match status" value="1"/>
</dbReference>
<dbReference type="STRING" id="7868.ENSCMIP00000017027"/>
<evidence type="ECO:0000313" key="7">
    <source>
        <dbReference type="EMBL" id="AFK11643.1"/>
    </source>
</evidence>
<name>K4FTV6_CALMI</name>
<keyword evidence="5" id="KW-0460">Magnesium</keyword>
<dbReference type="Ensembl" id="ENSCMIT00000017363.1">
    <property type="protein sequence ID" value="ENSCMIP00000017027.1"/>
    <property type="gene ID" value="ENSCMIG00000008149.1"/>
</dbReference>
<dbReference type="InterPro" id="IPR013961">
    <property type="entry name" value="RAI1"/>
</dbReference>
<evidence type="ECO:0000256" key="3">
    <source>
        <dbReference type="ARBA" id="ARBA00024564"/>
    </source>
</evidence>
<dbReference type="RefSeq" id="XP_007891822.1">
    <property type="nucleotide sequence ID" value="XM_007893631.1"/>
</dbReference>
<evidence type="ECO:0000256" key="1">
    <source>
        <dbReference type="ARBA" id="ARBA00006562"/>
    </source>
</evidence>
<proteinExistence type="evidence at transcript level"/>
<dbReference type="OrthoDB" id="5853397at2759"/>
<organism evidence="7">
    <name type="scientific">Callorhinchus milii</name>
    <name type="common">Ghost shark</name>
    <dbReference type="NCBI Taxonomy" id="7868"/>
    <lineage>
        <taxon>Eukaryota</taxon>
        <taxon>Metazoa</taxon>
        <taxon>Chordata</taxon>
        <taxon>Craniata</taxon>
        <taxon>Vertebrata</taxon>
        <taxon>Chondrichthyes</taxon>
        <taxon>Holocephali</taxon>
        <taxon>Chimaeriformes</taxon>
        <taxon>Callorhinchidae</taxon>
        <taxon>Callorhinchus</taxon>
    </lineage>
</organism>
<keyword evidence="5" id="KW-0539">Nucleus</keyword>
<dbReference type="GeneID" id="103178737"/>
<feature type="domain" description="RAI1-like" evidence="6">
    <location>
        <begin position="70"/>
        <end position="411"/>
    </location>
</feature>
<keyword evidence="9" id="KW-1185">Reference proteome</keyword>
<dbReference type="GO" id="GO:0034353">
    <property type="term" value="F:mRNA 5'-diphosphatase activity"/>
    <property type="evidence" value="ECO:0007669"/>
    <property type="project" value="TreeGrafter"/>
</dbReference>
<gene>
    <name evidence="8" type="primary">dxo</name>
</gene>
<dbReference type="GO" id="GO:0000166">
    <property type="term" value="F:nucleotide binding"/>
    <property type="evidence" value="ECO:0007669"/>
    <property type="project" value="UniProtKB-KW"/>
</dbReference>
<dbReference type="GeneTree" id="ENSGT00390000006425"/>
<comment type="similarity">
    <text evidence="1 5">Belongs to the DXO/Dom3Z family.</text>
</comment>
<evidence type="ECO:0000256" key="5">
    <source>
        <dbReference type="RuleBase" id="RU367113"/>
    </source>
</evidence>
<reference evidence="7" key="3">
    <citation type="journal article" date="2012" name="PLoS ONE">
        <title>Sequencing and Analysis of Full-Length cDNAs, 5'-ESTs and 3'-ESTs from a Cartilaginous Fish, the Elephant Shark (Callorhinchus milii).</title>
        <authorList>
            <person name="Tan Y.Y."/>
            <person name="Kodzius R."/>
            <person name="Tay B.H."/>
            <person name="Tay A."/>
            <person name="Brenner S."/>
            <person name="Venkatesh B."/>
        </authorList>
    </citation>
    <scope>NUCLEOTIDE SEQUENCE</scope>
    <source>
        <tissue evidence="7">Testis</tissue>
    </source>
</reference>
<dbReference type="InterPro" id="IPR039039">
    <property type="entry name" value="RAI1-like_fam"/>
</dbReference>
<evidence type="ECO:0000313" key="8">
    <source>
        <dbReference type="Ensembl" id="ENSCMIP00000017027.1"/>
    </source>
</evidence>
<dbReference type="GO" id="GO:0005634">
    <property type="term" value="C:nucleus"/>
    <property type="evidence" value="ECO:0007669"/>
    <property type="project" value="UniProtKB-SubCell"/>
</dbReference>
<dbReference type="EC" id="3.6.1.-" evidence="5"/>
<evidence type="ECO:0000256" key="4">
    <source>
        <dbReference type="ARBA" id="ARBA00049418"/>
    </source>
</evidence>
<keyword evidence="5" id="KW-0694">RNA-binding</keyword>
<dbReference type="PANTHER" id="PTHR12395">
    <property type="entry name" value="DOM-3 RELATED"/>
    <property type="match status" value="1"/>
</dbReference>
<dbReference type="RefSeq" id="XP_007891823.1">
    <property type="nucleotide sequence ID" value="XM_007893632.1"/>
</dbReference>
<dbReference type="GO" id="GO:0003723">
    <property type="term" value="F:RNA binding"/>
    <property type="evidence" value="ECO:0007669"/>
    <property type="project" value="UniProtKB-KW"/>
</dbReference>
<reference evidence="9" key="2">
    <citation type="journal article" date="2007" name="PLoS Biol.">
        <title>Survey sequencing and comparative analysis of the elephant shark (Callorhinchus milii) genome.</title>
        <authorList>
            <person name="Venkatesh B."/>
            <person name="Kirkness E.F."/>
            <person name="Loh Y.H."/>
            <person name="Halpern A.L."/>
            <person name="Lee A.P."/>
            <person name="Johnson J."/>
            <person name="Dandona N."/>
            <person name="Viswanathan L.D."/>
            <person name="Tay A."/>
            <person name="Venter J.C."/>
            <person name="Strausberg R.L."/>
            <person name="Brenner S."/>
        </authorList>
    </citation>
    <scope>NUCLEOTIDE SEQUENCE [LARGE SCALE GENOMIC DNA]</scope>
</reference>
<evidence type="ECO:0000313" key="9">
    <source>
        <dbReference type="Proteomes" id="UP000314986"/>
    </source>
</evidence>
<dbReference type="CTD" id="1797"/>
<comment type="function">
    <text evidence="5">Decapping enzyme for NAD-capped RNAs: specifically hydrolyzes the nicotinamide adenine dinucleotide (NAD) cap from a subset of RNAs by removing the entire NAD moiety from the 5'-end of an NAD-capped RNA.</text>
</comment>
<sequence>MDQHFHTSGETSRGSIKRKLEDTRDDRIKLLRFNSDKQYSSNMNRNTGHKHGHVFAVEVATYDSSFPDYRQPVEIGCFSLDSYRQFFNDGRQLKCYVEPSSKNPNFNLRDGYKDRYIKRNEHIKEKLDHILKWVLVNKQRFPMSADGKSPAVGNQLHTDFITWRGHLTKILTTPYESREGWLMAVTLFNGTYYMSEVETEEAKRQREHRTEMQEELMYGGYKFEQYLCADKPQGNPNPAGVVNTNEAFCTVVRTRLSSHSLVFAGEVDCKDISCPSQKPPQCYLELKTSREMYNPNQQRNFHRFKLIKWWAQSFLPGVPRIIAGFRDDEGKVVSLQSFDTMKIHHLVKNERNCWKPAVCLNFCDAFLSFVKKVVTQDDHRLVHLFSWQPGKDISYTVHMDSVYSFLPDWYVEKLLYGEVINP</sequence>
<dbReference type="RefSeq" id="NP_001279932.1">
    <property type="nucleotide sequence ID" value="NM_001293003.1"/>
</dbReference>